<proteinExistence type="predicted"/>
<dbReference type="InterPro" id="IPR045558">
    <property type="entry name" value="DUF6317"/>
</dbReference>
<dbReference type="Proteomes" id="UP000011740">
    <property type="component" value="Unassembled WGS sequence"/>
</dbReference>
<dbReference type="Pfam" id="PF19840">
    <property type="entry name" value="DUF6317"/>
    <property type="match status" value="1"/>
</dbReference>
<name>M3C778_STRM1</name>
<accession>M3C778</accession>
<evidence type="ECO:0000313" key="1">
    <source>
        <dbReference type="EMBL" id="EME99791.1"/>
    </source>
</evidence>
<dbReference type="RefSeq" id="WP_004945237.1">
    <property type="nucleotide sequence ID" value="NZ_AORZ01000040.1"/>
</dbReference>
<reference evidence="1 2" key="1">
    <citation type="journal article" date="2013" name="Genome Announc.">
        <title>Whole-Genome Shotgun Assembly and Analysis of the Genome of Streptomyces mobaraensis DSM 40847, a Strain for Industrial Production of Microbial Transglutaminase.</title>
        <authorList>
            <person name="Yang H."/>
            <person name="He T."/>
            <person name="Wu W."/>
            <person name="Zhu W."/>
            <person name="Lu B."/>
            <person name="Sun W."/>
        </authorList>
    </citation>
    <scope>NUCLEOTIDE SEQUENCE [LARGE SCALE GENOMIC DNA]</scope>
    <source>
        <strain evidence="1 2">DSM 40847</strain>
    </source>
</reference>
<dbReference type="STRING" id="1223523.H340_14651"/>
<sequence>MSDRLKATVEHIDDAGKGFHREALHLGEFRQLAAPPTPGVGDIALSSALFRLSEAFGIGHELLTNLVEKHGGNLRTAAGDYQNQDIDTQKILSDLMGKVSK</sequence>
<protein>
    <submittedName>
        <fullName evidence="1">Uncharacterized protein</fullName>
    </submittedName>
</protein>
<dbReference type="EMBL" id="AORZ01000040">
    <property type="protein sequence ID" value="EME99791.1"/>
    <property type="molecule type" value="Genomic_DNA"/>
</dbReference>
<dbReference type="AlphaFoldDB" id="M3C778"/>
<organism evidence="1 2">
    <name type="scientific">Streptomyces mobaraensis (strain ATCC 29032 / DSM 40847 / JCM 4168 / NBRC 13819 / NCIMB 11159 / IPCR 16-22)</name>
    <dbReference type="NCBI Taxonomy" id="1223523"/>
    <lineage>
        <taxon>Bacteria</taxon>
        <taxon>Bacillati</taxon>
        <taxon>Actinomycetota</taxon>
        <taxon>Actinomycetes</taxon>
        <taxon>Kitasatosporales</taxon>
        <taxon>Streptomycetaceae</taxon>
        <taxon>Streptomyces</taxon>
    </lineage>
</organism>
<gene>
    <name evidence="1" type="ORF">H340_14651</name>
</gene>
<comment type="caution">
    <text evidence="1">The sequence shown here is derived from an EMBL/GenBank/DDBJ whole genome shotgun (WGS) entry which is preliminary data.</text>
</comment>
<evidence type="ECO:0000313" key="2">
    <source>
        <dbReference type="Proteomes" id="UP000011740"/>
    </source>
</evidence>
<dbReference type="PATRIC" id="fig|1223523.3.peg.3000"/>